<proteinExistence type="predicted"/>
<keyword evidence="4" id="KW-1185">Reference proteome</keyword>
<dbReference type="KEGG" id="sman:C12CBH8_21790"/>
<protein>
    <recommendedName>
        <fullName evidence="2">Bacterial Ig-like domain-containing protein</fullName>
    </recommendedName>
</protein>
<dbReference type="Proteomes" id="UP000593890">
    <property type="component" value="Chromosome"/>
</dbReference>
<dbReference type="Pfam" id="PF20251">
    <property type="entry name" value="Big_14"/>
    <property type="match status" value="1"/>
</dbReference>
<evidence type="ECO:0000256" key="1">
    <source>
        <dbReference type="SAM" id="SignalP"/>
    </source>
</evidence>
<evidence type="ECO:0000313" key="4">
    <source>
        <dbReference type="Proteomes" id="UP000593890"/>
    </source>
</evidence>
<dbReference type="InterPro" id="IPR046878">
    <property type="entry name" value="Big_14"/>
</dbReference>
<feature type="domain" description="Bacterial Ig-like" evidence="2">
    <location>
        <begin position="38"/>
        <end position="134"/>
    </location>
</feature>
<reference evidence="4" key="1">
    <citation type="submission" date="2020-07" db="EMBL/GenBank/DDBJ databases">
        <title>Complete genome sequencing of Clostridia bacterium strain 12CBH8.</title>
        <authorList>
            <person name="Sakamoto M."/>
            <person name="Murakami T."/>
            <person name="Mori H."/>
        </authorList>
    </citation>
    <scope>NUCLEOTIDE SEQUENCE [LARGE SCALE GENOMIC DNA]</scope>
    <source>
        <strain evidence="4">12CBH8</strain>
    </source>
</reference>
<dbReference type="PROSITE" id="PS51257">
    <property type="entry name" value="PROKAR_LIPOPROTEIN"/>
    <property type="match status" value="1"/>
</dbReference>
<feature type="signal peptide" evidence="1">
    <location>
        <begin position="1"/>
        <end position="19"/>
    </location>
</feature>
<name>A0A7I8D465_9FIRM</name>
<sequence>MKKVAALVLTLILVLTASGCSSVKFSTPTAYEDLSGSSEVTVSIKDQSLTDTGLILLIQNHTEEELSYDMVYTIEHKKDGSWYSMDGEHIFNALAAILKPGDTNEFEVTWEGKLPKGIYRVVKPVVTSQGDTALAVQFEVQ</sequence>
<gene>
    <name evidence="3" type="ORF">C12CBH8_21790</name>
</gene>
<keyword evidence="1" id="KW-0732">Signal</keyword>
<dbReference type="EMBL" id="AP023321">
    <property type="protein sequence ID" value="BCI61540.1"/>
    <property type="molecule type" value="Genomic_DNA"/>
</dbReference>
<feature type="chain" id="PRO_5039564915" description="Bacterial Ig-like domain-containing protein" evidence="1">
    <location>
        <begin position="20"/>
        <end position="141"/>
    </location>
</feature>
<accession>A0A7I8D465</accession>
<dbReference type="AlphaFoldDB" id="A0A7I8D465"/>
<organism evidence="3 4">
    <name type="scientific">Solibaculum mannosilyticum</name>
    <dbReference type="NCBI Taxonomy" id="2780922"/>
    <lineage>
        <taxon>Bacteria</taxon>
        <taxon>Bacillati</taxon>
        <taxon>Bacillota</taxon>
        <taxon>Clostridia</taxon>
        <taxon>Eubacteriales</taxon>
        <taxon>Oscillospiraceae</taxon>
        <taxon>Solibaculum</taxon>
    </lineage>
</organism>
<evidence type="ECO:0000313" key="3">
    <source>
        <dbReference type="EMBL" id="BCI61540.1"/>
    </source>
</evidence>
<evidence type="ECO:0000259" key="2">
    <source>
        <dbReference type="Pfam" id="PF20251"/>
    </source>
</evidence>
<dbReference type="RefSeq" id="WP_215533254.1">
    <property type="nucleotide sequence ID" value="NZ_AP023321.1"/>
</dbReference>